<evidence type="ECO:0000259" key="10">
    <source>
        <dbReference type="Pfam" id="PF09813"/>
    </source>
</evidence>
<dbReference type="AlphaFoldDB" id="A0A3P8W3F7"/>
<dbReference type="GeneID" id="103393604"/>
<dbReference type="PANTHER" id="PTHR15642">
    <property type="entry name" value="CYTOCHROME C OXIDASE ASSEMBLY FACTOR 3, MITOCHONDRIAL"/>
    <property type="match status" value="1"/>
</dbReference>
<comment type="function">
    <text evidence="1">Core component of the MITRAC (mitochondrial translation regulation assembly intermediate of cytochrome c oxidase complex) complex, that regulates cytochrome c oxidase assembly. MITRAC complexes regulate both translation of mitochondrial encoded components and assembly of nuclear-encoded components imported in mitochondrion. Required for efficient translation of MT-CO1 and mitochondrial respiratory chain complex IV assembly.</text>
</comment>
<reference evidence="11" key="3">
    <citation type="submission" date="2025-09" db="UniProtKB">
        <authorList>
            <consortium name="Ensembl"/>
        </authorList>
    </citation>
    <scope>IDENTIFICATION</scope>
</reference>
<dbReference type="GO" id="GO:0005743">
    <property type="term" value="C:mitochondrial inner membrane"/>
    <property type="evidence" value="ECO:0007669"/>
    <property type="project" value="UniProtKB-UniRule"/>
</dbReference>
<reference evidence="11" key="2">
    <citation type="submission" date="2025-08" db="UniProtKB">
        <authorList>
            <consortium name="Ensembl"/>
        </authorList>
    </citation>
    <scope>IDENTIFICATION</scope>
</reference>
<dbReference type="InterPro" id="IPR041752">
    <property type="entry name" value="Coa3"/>
</dbReference>
<dbReference type="InterPro" id="IPR018628">
    <property type="entry name" value="Coa3_CC"/>
</dbReference>
<organism evidence="11 12">
    <name type="scientific">Cynoglossus semilaevis</name>
    <name type="common">Tongue sole</name>
    <dbReference type="NCBI Taxonomy" id="244447"/>
    <lineage>
        <taxon>Eukaryota</taxon>
        <taxon>Metazoa</taxon>
        <taxon>Chordata</taxon>
        <taxon>Craniata</taxon>
        <taxon>Vertebrata</taxon>
        <taxon>Euteleostomi</taxon>
        <taxon>Actinopterygii</taxon>
        <taxon>Neopterygii</taxon>
        <taxon>Teleostei</taxon>
        <taxon>Neoteleostei</taxon>
        <taxon>Acanthomorphata</taxon>
        <taxon>Carangaria</taxon>
        <taxon>Pleuronectiformes</taxon>
        <taxon>Pleuronectoidei</taxon>
        <taxon>Cynoglossidae</taxon>
        <taxon>Cynoglossinae</taxon>
        <taxon>Cynoglossus</taxon>
    </lineage>
</organism>
<keyword evidence="4 8" id="KW-0812">Transmembrane</keyword>
<dbReference type="RefSeq" id="XP_008328839.1">
    <property type="nucleotide sequence ID" value="XM_008330617.3"/>
</dbReference>
<evidence type="ECO:0000256" key="4">
    <source>
        <dbReference type="ARBA" id="ARBA00022692"/>
    </source>
</evidence>
<sequence>MGDTGAEVPKGQTSTAAEKQQQQLRRLQELSSMKKNTARLRTRNLLTGVTIGAFVLGVFGYTIMSVSQEKIVDELDKEAKIHIFKGPRTGANS</sequence>
<evidence type="ECO:0000256" key="5">
    <source>
        <dbReference type="ARBA" id="ARBA00022989"/>
    </source>
</evidence>
<keyword evidence="12" id="KW-1185">Reference proteome</keyword>
<evidence type="ECO:0000256" key="8">
    <source>
        <dbReference type="RuleBase" id="RU367056"/>
    </source>
</evidence>
<comment type="subcellular location">
    <subcellularLocation>
        <location evidence="2">Mitochondrion membrane</location>
        <topology evidence="2">Single-pass membrane protein</topology>
    </subcellularLocation>
</comment>
<feature type="region of interest" description="Disordered" evidence="9">
    <location>
        <begin position="1"/>
        <end position="24"/>
    </location>
</feature>
<dbReference type="GO" id="GO:0033617">
    <property type="term" value="P:mitochondrial respiratory chain complex IV assembly"/>
    <property type="evidence" value="ECO:0007669"/>
    <property type="project" value="UniProtKB-UniRule"/>
</dbReference>
<evidence type="ECO:0000256" key="7">
    <source>
        <dbReference type="ARBA" id="ARBA00023136"/>
    </source>
</evidence>
<name>A0A3P8W3F7_CYNSE</name>
<evidence type="ECO:0000256" key="6">
    <source>
        <dbReference type="ARBA" id="ARBA00023128"/>
    </source>
</evidence>
<dbReference type="Pfam" id="PF09813">
    <property type="entry name" value="Coa3_cc"/>
    <property type="match status" value="1"/>
</dbReference>
<protein>
    <recommendedName>
        <fullName evidence="8">Cytochrome c oxidase assembly factor 3</fullName>
    </recommendedName>
</protein>
<evidence type="ECO:0000313" key="12">
    <source>
        <dbReference type="Proteomes" id="UP000265120"/>
    </source>
</evidence>
<evidence type="ECO:0000256" key="2">
    <source>
        <dbReference type="ARBA" id="ARBA00004304"/>
    </source>
</evidence>
<dbReference type="KEGG" id="csem:103393604"/>
<feature type="transmembrane region" description="Helical" evidence="8">
    <location>
        <begin position="44"/>
        <end position="64"/>
    </location>
</feature>
<comment type="function">
    <text evidence="8">Required for assembly of cytochrome c oxidase (complex IV).</text>
</comment>
<comment type="similarity">
    <text evidence="3 8">Belongs to the COA3 family.</text>
</comment>
<dbReference type="OrthoDB" id="10018333at2759"/>
<evidence type="ECO:0000256" key="9">
    <source>
        <dbReference type="SAM" id="MobiDB-lite"/>
    </source>
</evidence>
<keyword evidence="7 8" id="KW-0472">Membrane</keyword>
<evidence type="ECO:0000256" key="1">
    <source>
        <dbReference type="ARBA" id="ARBA00003429"/>
    </source>
</evidence>
<keyword evidence="6 8" id="KW-0496">Mitochondrion</keyword>
<feature type="domain" description="Cytochrome c oxidase assembly factor 3 mitochondrial coiled-coil" evidence="10">
    <location>
        <begin position="35"/>
        <end position="78"/>
    </location>
</feature>
<proteinExistence type="inferred from homology"/>
<evidence type="ECO:0000313" key="11">
    <source>
        <dbReference type="Ensembl" id="ENSCSEP00000020131.1"/>
    </source>
</evidence>
<dbReference type="InParanoid" id="A0A3P8W3F7"/>
<keyword evidence="8" id="KW-0999">Mitochondrion inner membrane</keyword>
<accession>A0A3P8W3F7</accession>
<dbReference type="Proteomes" id="UP000265120">
    <property type="component" value="Chromosome 17"/>
</dbReference>
<dbReference type="STRING" id="244447.ENSCSEP00000020131"/>
<dbReference type="Ensembl" id="ENSCSET00000020378.1">
    <property type="protein sequence ID" value="ENSCSEP00000020131.1"/>
    <property type="gene ID" value="ENSCSEG00000012849.1"/>
</dbReference>
<dbReference type="GeneTree" id="ENSGT00940000173491"/>
<keyword evidence="5 8" id="KW-1133">Transmembrane helix</keyword>
<comment type="subunit">
    <text evidence="8">Component of 250-400 kDa complexes called cytochrome oxidase assembly intermediates or COA complexes.</text>
</comment>
<dbReference type="OMA" id="AKIHIFK"/>
<dbReference type="CTD" id="335493"/>
<dbReference type="PANTHER" id="PTHR15642:SF3">
    <property type="entry name" value="CYTOCHROME C OXIDASE ASSEMBLY FACTOR 3 HOMOLOG, MITOCHONDRIAL"/>
    <property type="match status" value="1"/>
</dbReference>
<reference evidence="11 12" key="1">
    <citation type="journal article" date="2014" name="Nat. Genet.">
        <title>Whole-genome sequence of a flatfish provides insights into ZW sex chromosome evolution and adaptation to a benthic lifestyle.</title>
        <authorList>
            <person name="Chen S."/>
            <person name="Zhang G."/>
            <person name="Shao C."/>
            <person name="Huang Q."/>
            <person name="Liu G."/>
            <person name="Zhang P."/>
            <person name="Song W."/>
            <person name="An N."/>
            <person name="Chalopin D."/>
            <person name="Volff J.N."/>
            <person name="Hong Y."/>
            <person name="Li Q."/>
            <person name="Sha Z."/>
            <person name="Zhou H."/>
            <person name="Xie M."/>
            <person name="Yu Q."/>
            <person name="Liu Y."/>
            <person name="Xiang H."/>
            <person name="Wang N."/>
            <person name="Wu K."/>
            <person name="Yang C."/>
            <person name="Zhou Q."/>
            <person name="Liao X."/>
            <person name="Yang L."/>
            <person name="Hu Q."/>
            <person name="Zhang J."/>
            <person name="Meng L."/>
            <person name="Jin L."/>
            <person name="Tian Y."/>
            <person name="Lian J."/>
            <person name="Yang J."/>
            <person name="Miao G."/>
            <person name="Liu S."/>
            <person name="Liang Z."/>
            <person name="Yan F."/>
            <person name="Li Y."/>
            <person name="Sun B."/>
            <person name="Zhang H."/>
            <person name="Zhang J."/>
            <person name="Zhu Y."/>
            <person name="Du M."/>
            <person name="Zhao Y."/>
            <person name="Schartl M."/>
            <person name="Tang Q."/>
            <person name="Wang J."/>
        </authorList>
    </citation>
    <scope>NUCLEOTIDE SEQUENCE</scope>
</reference>
<evidence type="ECO:0000256" key="3">
    <source>
        <dbReference type="ARBA" id="ARBA00007035"/>
    </source>
</evidence>